<organism evidence="3 4">
    <name type="scientific">Symbiodinium natans</name>
    <dbReference type="NCBI Taxonomy" id="878477"/>
    <lineage>
        <taxon>Eukaryota</taxon>
        <taxon>Sar</taxon>
        <taxon>Alveolata</taxon>
        <taxon>Dinophyceae</taxon>
        <taxon>Suessiales</taxon>
        <taxon>Symbiodiniaceae</taxon>
        <taxon>Symbiodinium</taxon>
    </lineage>
</organism>
<feature type="repeat" description="PPR" evidence="2">
    <location>
        <begin position="44"/>
        <end position="78"/>
    </location>
</feature>
<gene>
    <name evidence="3" type="ORF">SNAT2548_LOCUS25444</name>
</gene>
<dbReference type="Pfam" id="PF13041">
    <property type="entry name" value="PPR_2"/>
    <property type="match status" value="1"/>
</dbReference>
<accession>A0A812RX36</accession>
<sequence>MLERGFSPNVRTFTAVVTAYAKVGDIDGAACTMLAMQSCGITADTVTYSSLLDACAKKGDIECAQKIFALMQQQNVQPNIVSYTSLARAFAKKGMWHEVELLGSSLEQDGLFVNDFFLYALLLAYAHAMPKQAARAEATFVRFVQSGQIRINKHIISGLHRAVGHTRTKQLLRKAEGCQCTPEFVSLHRSS</sequence>
<keyword evidence="1" id="KW-0677">Repeat</keyword>
<keyword evidence="4" id="KW-1185">Reference proteome</keyword>
<name>A0A812RX36_9DINO</name>
<dbReference type="NCBIfam" id="TIGR00756">
    <property type="entry name" value="PPR"/>
    <property type="match status" value="2"/>
</dbReference>
<dbReference type="PANTHER" id="PTHR47447">
    <property type="entry name" value="OS03G0856100 PROTEIN"/>
    <property type="match status" value="1"/>
</dbReference>
<protein>
    <recommendedName>
        <fullName evidence="5">Pentacotripeptide-repeat region of PRORP domain-containing protein</fullName>
    </recommendedName>
</protein>
<evidence type="ECO:0008006" key="5">
    <source>
        <dbReference type="Google" id="ProtNLM"/>
    </source>
</evidence>
<proteinExistence type="predicted"/>
<reference evidence="3" key="1">
    <citation type="submission" date="2021-02" db="EMBL/GenBank/DDBJ databases">
        <authorList>
            <person name="Dougan E. K."/>
            <person name="Rhodes N."/>
            <person name="Thang M."/>
            <person name="Chan C."/>
        </authorList>
    </citation>
    <scope>NUCLEOTIDE SEQUENCE</scope>
</reference>
<evidence type="ECO:0000313" key="4">
    <source>
        <dbReference type="Proteomes" id="UP000604046"/>
    </source>
</evidence>
<feature type="repeat" description="PPR" evidence="2">
    <location>
        <begin position="9"/>
        <end position="43"/>
    </location>
</feature>
<dbReference type="Gene3D" id="1.25.40.10">
    <property type="entry name" value="Tetratricopeptide repeat domain"/>
    <property type="match status" value="1"/>
</dbReference>
<evidence type="ECO:0000256" key="1">
    <source>
        <dbReference type="ARBA" id="ARBA00022737"/>
    </source>
</evidence>
<comment type="caution">
    <text evidence="3">The sequence shown here is derived from an EMBL/GenBank/DDBJ whole genome shotgun (WGS) entry which is preliminary data.</text>
</comment>
<evidence type="ECO:0000256" key="2">
    <source>
        <dbReference type="PROSITE-ProRule" id="PRU00708"/>
    </source>
</evidence>
<dbReference type="Proteomes" id="UP000604046">
    <property type="component" value="Unassembled WGS sequence"/>
</dbReference>
<dbReference type="InterPro" id="IPR002885">
    <property type="entry name" value="PPR_rpt"/>
</dbReference>
<dbReference type="Pfam" id="PF13812">
    <property type="entry name" value="PPR_3"/>
    <property type="match status" value="1"/>
</dbReference>
<dbReference type="EMBL" id="CAJNDS010002394">
    <property type="protein sequence ID" value="CAE7459056.1"/>
    <property type="molecule type" value="Genomic_DNA"/>
</dbReference>
<evidence type="ECO:0000313" key="3">
    <source>
        <dbReference type="EMBL" id="CAE7459056.1"/>
    </source>
</evidence>
<dbReference type="InterPro" id="IPR011990">
    <property type="entry name" value="TPR-like_helical_dom_sf"/>
</dbReference>
<dbReference type="AlphaFoldDB" id="A0A812RX36"/>
<dbReference type="PROSITE" id="PS51375">
    <property type="entry name" value="PPR"/>
    <property type="match status" value="2"/>
</dbReference>
<dbReference type="OrthoDB" id="436515at2759"/>
<dbReference type="PANTHER" id="PTHR47447:SF17">
    <property type="entry name" value="OS12G0638900 PROTEIN"/>
    <property type="match status" value="1"/>
</dbReference>